<evidence type="ECO:0000256" key="4">
    <source>
        <dbReference type="ARBA" id="ARBA00022519"/>
    </source>
</evidence>
<comment type="similarity">
    <text evidence="6">Belongs to the CmpA/NrtA family.</text>
</comment>
<proteinExistence type="inferred from homology"/>
<keyword evidence="9" id="KW-1185">Reference proteome</keyword>
<sequence length="467" mass="52053">MKPNTIARRSFLKKTAAAVATAISLSIAQYAPLANAADKLGYPEKEDLKFGFIKLTDMAPLAVAYEKGYFEDEGLYVQLEAQANWKVLLDRVIDGQLDGAHMLAGQPIAATIGYGTKADVITPISMDLNGNAITVSNKTWEAMKSHVEMDGDKPKHPISAAALKPVVESYKDAGKPFKMGMVFPVSTHNYELRYWLAAGGLNPGYYAPHKGDSSGTLDADVLLSVTPPPQMPATMEAGTIEGYCVGEPWNQQAVFKGIGVPVISDNSIQKNNPEKVFGLREDFYEKYPNTTIRIVKAMIRAAHWLDAENNKNRPEAVKILSQPNYVGADYKVIANSMTGTFEYEKGDKRSEPDFNVFFRYNATYPYYSDAIWYMTQMRRWGQISEHKPDAWYKDMAAKVYRPDIYKKAVAELVADGVFKKEDFAEVYNTDGYRGVQDDFMDGIPYDGSKPNEYIDSMKIGLKGETKL</sequence>
<organism evidence="8 9">
    <name type="scientific">Thiomicrorhabdus sediminis</name>
    <dbReference type="NCBI Taxonomy" id="2580412"/>
    <lineage>
        <taxon>Bacteria</taxon>
        <taxon>Pseudomonadati</taxon>
        <taxon>Pseudomonadota</taxon>
        <taxon>Gammaproteobacteria</taxon>
        <taxon>Thiotrichales</taxon>
        <taxon>Piscirickettsiaceae</taxon>
        <taxon>Thiomicrorhabdus</taxon>
    </lineage>
</organism>
<dbReference type="PANTHER" id="PTHR30024:SF43">
    <property type="entry name" value="BLL4572 PROTEIN"/>
    <property type="match status" value="1"/>
</dbReference>
<dbReference type="GO" id="GO:0012505">
    <property type="term" value="C:endomembrane system"/>
    <property type="evidence" value="ECO:0007669"/>
    <property type="project" value="UniProtKB-SubCell"/>
</dbReference>
<reference evidence="8 9" key="1">
    <citation type="submission" date="2019-05" db="EMBL/GenBank/DDBJ databases">
        <title>Thiomicrorhabdus sediminis sp. nov, a novel sulfur-oxidizing bacterium isolated from coastal sediment.</title>
        <authorList>
            <person name="Liu X."/>
        </authorList>
    </citation>
    <scope>NUCLEOTIDE SEQUENCE [LARGE SCALE GENOMIC DNA]</scope>
    <source>
        <strain evidence="8 9">G1</strain>
    </source>
</reference>
<keyword evidence="4" id="KW-0997">Cell inner membrane</keyword>
<feature type="chain" id="PRO_5020829724" evidence="7">
    <location>
        <begin position="37"/>
        <end position="467"/>
    </location>
</feature>
<keyword evidence="5" id="KW-0472">Membrane</keyword>
<dbReference type="InterPro" id="IPR044527">
    <property type="entry name" value="NrtA/CpmA_ABC-bd_dom"/>
</dbReference>
<dbReference type="Gene3D" id="3.40.190.10">
    <property type="entry name" value="Periplasmic binding protein-like II"/>
    <property type="match status" value="2"/>
</dbReference>
<protein>
    <submittedName>
        <fullName evidence="8">ABC transporter substrate-binding protein</fullName>
    </submittedName>
</protein>
<evidence type="ECO:0000256" key="3">
    <source>
        <dbReference type="ARBA" id="ARBA00022475"/>
    </source>
</evidence>
<dbReference type="EMBL" id="CP040602">
    <property type="protein sequence ID" value="QCU90241.1"/>
    <property type="molecule type" value="Genomic_DNA"/>
</dbReference>
<evidence type="ECO:0000256" key="7">
    <source>
        <dbReference type="SAM" id="SignalP"/>
    </source>
</evidence>
<keyword evidence="3" id="KW-1003">Cell membrane</keyword>
<dbReference type="Pfam" id="PF13379">
    <property type="entry name" value="NMT1_2"/>
    <property type="match status" value="1"/>
</dbReference>
<dbReference type="Proteomes" id="UP000304864">
    <property type="component" value="Chromosome"/>
</dbReference>
<dbReference type="CDD" id="cd13553">
    <property type="entry name" value="PBP2_NrtA_CpmA_like"/>
    <property type="match status" value="1"/>
</dbReference>
<dbReference type="KEGG" id="thig:FE785_06155"/>
<dbReference type="AlphaFoldDB" id="A0A4P9K5Z5"/>
<dbReference type="InterPro" id="IPR006311">
    <property type="entry name" value="TAT_signal"/>
</dbReference>
<keyword evidence="7" id="KW-0732">Signal</keyword>
<comment type="subcellular location">
    <subcellularLocation>
        <location evidence="1">Endomembrane system</location>
    </subcellularLocation>
</comment>
<dbReference type="PROSITE" id="PS51318">
    <property type="entry name" value="TAT"/>
    <property type="match status" value="1"/>
</dbReference>
<dbReference type="OrthoDB" id="9815454at2"/>
<name>A0A4P9K5Z5_9GAMM</name>
<evidence type="ECO:0000313" key="8">
    <source>
        <dbReference type="EMBL" id="QCU90241.1"/>
    </source>
</evidence>
<dbReference type="RefSeq" id="WP_138564916.1">
    <property type="nucleotide sequence ID" value="NZ_CP040602.1"/>
</dbReference>
<evidence type="ECO:0000256" key="6">
    <source>
        <dbReference type="ARBA" id="ARBA00024031"/>
    </source>
</evidence>
<evidence type="ECO:0000256" key="5">
    <source>
        <dbReference type="ARBA" id="ARBA00023136"/>
    </source>
</evidence>
<gene>
    <name evidence="8" type="ORF">FE785_06155</name>
</gene>
<dbReference type="SUPFAM" id="SSF53850">
    <property type="entry name" value="Periplasmic binding protein-like II"/>
    <property type="match status" value="1"/>
</dbReference>
<feature type="signal peptide" evidence="7">
    <location>
        <begin position="1"/>
        <end position="36"/>
    </location>
</feature>
<evidence type="ECO:0000256" key="2">
    <source>
        <dbReference type="ARBA" id="ARBA00022448"/>
    </source>
</evidence>
<evidence type="ECO:0000313" key="9">
    <source>
        <dbReference type="Proteomes" id="UP000304864"/>
    </source>
</evidence>
<accession>A0A4P9K5Z5</accession>
<dbReference type="PANTHER" id="PTHR30024">
    <property type="entry name" value="ALIPHATIC SULFONATES-BINDING PROTEIN-RELATED"/>
    <property type="match status" value="1"/>
</dbReference>
<keyword evidence="2" id="KW-0813">Transport</keyword>
<evidence type="ECO:0000256" key="1">
    <source>
        <dbReference type="ARBA" id="ARBA00004308"/>
    </source>
</evidence>